<evidence type="ECO:0000256" key="2">
    <source>
        <dbReference type="PROSITE-ProRule" id="PRU00335"/>
    </source>
</evidence>
<evidence type="ECO:0000259" key="3">
    <source>
        <dbReference type="PROSITE" id="PS50977"/>
    </source>
</evidence>
<accession>A0ABQ3UVH8</accession>
<comment type="caution">
    <text evidence="4">The sequence shown here is derived from an EMBL/GenBank/DDBJ whole genome shotgun (WGS) entry which is preliminary data.</text>
</comment>
<protein>
    <submittedName>
        <fullName evidence="4">TetR family transcriptional regulator</fullName>
    </submittedName>
</protein>
<gene>
    <name evidence="4" type="ORF">KSB_51680</name>
</gene>
<evidence type="ECO:0000313" key="4">
    <source>
        <dbReference type="EMBL" id="GHO56693.1"/>
    </source>
</evidence>
<dbReference type="PANTHER" id="PTHR43479">
    <property type="entry name" value="ACREF/ENVCD OPERON REPRESSOR-RELATED"/>
    <property type="match status" value="1"/>
</dbReference>
<dbReference type="PROSITE" id="PS50977">
    <property type="entry name" value="HTH_TETR_2"/>
    <property type="match status" value="1"/>
</dbReference>
<dbReference type="InterPro" id="IPR050624">
    <property type="entry name" value="HTH-type_Tx_Regulator"/>
</dbReference>
<dbReference type="PANTHER" id="PTHR43479:SF16">
    <property type="entry name" value="HTH TETR-TYPE DOMAIN-CONTAINING PROTEIN"/>
    <property type="match status" value="1"/>
</dbReference>
<evidence type="ECO:0000256" key="1">
    <source>
        <dbReference type="ARBA" id="ARBA00023125"/>
    </source>
</evidence>
<dbReference type="InterPro" id="IPR036271">
    <property type="entry name" value="Tet_transcr_reg_TetR-rel_C_sf"/>
</dbReference>
<feature type="DNA-binding region" description="H-T-H motif" evidence="2">
    <location>
        <begin position="38"/>
        <end position="57"/>
    </location>
</feature>
<dbReference type="EMBL" id="BNJG01000002">
    <property type="protein sequence ID" value="GHO56693.1"/>
    <property type="molecule type" value="Genomic_DNA"/>
</dbReference>
<dbReference type="SUPFAM" id="SSF48498">
    <property type="entry name" value="Tetracyclin repressor-like, C-terminal domain"/>
    <property type="match status" value="1"/>
</dbReference>
<dbReference type="SUPFAM" id="SSF46689">
    <property type="entry name" value="Homeodomain-like"/>
    <property type="match status" value="1"/>
</dbReference>
<sequence length="192" mass="22699">MLPNTSQPPEDLRVRRTYKLLWEALLTLLEQRPFESISVTEICEKAMVHRVTFYKHFEDKYDLLEYGIQTTQMQLLEEFHQVEASQTKRRHIRMLEQIAMHQRFYSLMMVEKETHSLTNLMRQQLTRDIENDLKRTQEKGIQLPMPPEVMAQFYGGAIVTLGGWWLENGMSISIEELAHYLDLLLTGLELLS</sequence>
<dbReference type="Proteomes" id="UP000654345">
    <property type="component" value="Unassembled WGS sequence"/>
</dbReference>
<dbReference type="Gene3D" id="1.10.357.10">
    <property type="entry name" value="Tetracycline Repressor, domain 2"/>
    <property type="match status" value="1"/>
</dbReference>
<name>A0ABQ3UVH8_9CHLR</name>
<dbReference type="InterPro" id="IPR001647">
    <property type="entry name" value="HTH_TetR"/>
</dbReference>
<keyword evidence="1 2" id="KW-0238">DNA-binding</keyword>
<dbReference type="Pfam" id="PF00440">
    <property type="entry name" value="TetR_N"/>
    <property type="match status" value="1"/>
</dbReference>
<feature type="domain" description="HTH tetR-type" evidence="3">
    <location>
        <begin position="15"/>
        <end position="75"/>
    </location>
</feature>
<organism evidence="4 5">
    <name type="scientific">Ktedonobacter robiniae</name>
    <dbReference type="NCBI Taxonomy" id="2778365"/>
    <lineage>
        <taxon>Bacteria</taxon>
        <taxon>Bacillati</taxon>
        <taxon>Chloroflexota</taxon>
        <taxon>Ktedonobacteria</taxon>
        <taxon>Ktedonobacterales</taxon>
        <taxon>Ktedonobacteraceae</taxon>
        <taxon>Ktedonobacter</taxon>
    </lineage>
</organism>
<proteinExistence type="predicted"/>
<evidence type="ECO:0000313" key="5">
    <source>
        <dbReference type="Proteomes" id="UP000654345"/>
    </source>
</evidence>
<dbReference type="InterPro" id="IPR009057">
    <property type="entry name" value="Homeodomain-like_sf"/>
</dbReference>
<dbReference type="InterPro" id="IPR039532">
    <property type="entry name" value="TetR_C_Firmicutes"/>
</dbReference>
<keyword evidence="5" id="KW-1185">Reference proteome</keyword>
<dbReference type="Pfam" id="PF14278">
    <property type="entry name" value="TetR_C_8"/>
    <property type="match status" value="1"/>
</dbReference>
<reference evidence="4 5" key="1">
    <citation type="journal article" date="2021" name="Int. J. Syst. Evol. Microbiol.">
        <title>Reticulibacter mediterranei gen. nov., sp. nov., within the new family Reticulibacteraceae fam. nov., and Ktedonospora formicarum gen. nov., sp. nov., Ktedonobacter robiniae sp. nov., Dictyobacter formicarum sp. nov. and Dictyobacter arantiisoli sp. nov., belonging to the class Ktedonobacteria.</title>
        <authorList>
            <person name="Yabe S."/>
            <person name="Zheng Y."/>
            <person name="Wang C.M."/>
            <person name="Sakai Y."/>
            <person name="Abe K."/>
            <person name="Yokota A."/>
            <person name="Donadio S."/>
            <person name="Cavaletti L."/>
            <person name="Monciardini P."/>
        </authorList>
    </citation>
    <scope>NUCLEOTIDE SEQUENCE [LARGE SCALE GENOMIC DNA]</scope>
    <source>
        <strain evidence="4 5">SOSP1-30</strain>
    </source>
</reference>